<name>A0A183KIT3_9TREM</name>
<gene>
    <name evidence="3" type="ORF">SCUD_LOCUS14939</name>
</gene>
<dbReference type="AlphaFoldDB" id="A0A183KIT3"/>
<evidence type="ECO:0000256" key="1">
    <source>
        <dbReference type="SAM" id="MobiDB-lite"/>
    </source>
</evidence>
<dbReference type="SMART" id="SM00314">
    <property type="entry name" value="RA"/>
    <property type="match status" value="2"/>
</dbReference>
<dbReference type="Pfam" id="PF00788">
    <property type="entry name" value="RA"/>
    <property type="match status" value="2"/>
</dbReference>
<dbReference type="GO" id="GO:0007165">
    <property type="term" value="P:signal transduction"/>
    <property type="evidence" value="ECO:0007669"/>
    <property type="project" value="InterPro"/>
</dbReference>
<feature type="domain" description="Ras-associating" evidence="2">
    <location>
        <begin position="65"/>
        <end position="156"/>
    </location>
</feature>
<dbReference type="InterPro" id="IPR029071">
    <property type="entry name" value="Ubiquitin-like_domsf"/>
</dbReference>
<dbReference type="InterPro" id="IPR000159">
    <property type="entry name" value="RA_dom"/>
</dbReference>
<dbReference type="SUPFAM" id="SSF54236">
    <property type="entry name" value="Ubiquitin-like"/>
    <property type="match status" value="1"/>
</dbReference>
<evidence type="ECO:0000313" key="4">
    <source>
        <dbReference type="Proteomes" id="UP000279833"/>
    </source>
</evidence>
<dbReference type="Proteomes" id="UP000279833">
    <property type="component" value="Unassembled WGS sequence"/>
</dbReference>
<dbReference type="CDD" id="cd17111">
    <property type="entry name" value="RA1_DAGK-theta"/>
    <property type="match status" value="1"/>
</dbReference>
<organism evidence="5">
    <name type="scientific">Schistosoma curassoni</name>
    <dbReference type="NCBI Taxonomy" id="6186"/>
    <lineage>
        <taxon>Eukaryota</taxon>
        <taxon>Metazoa</taxon>
        <taxon>Spiralia</taxon>
        <taxon>Lophotrochozoa</taxon>
        <taxon>Platyhelminthes</taxon>
        <taxon>Trematoda</taxon>
        <taxon>Digenea</taxon>
        <taxon>Strigeidida</taxon>
        <taxon>Schistosomatoidea</taxon>
        <taxon>Schistosomatidae</taxon>
        <taxon>Schistosoma</taxon>
    </lineage>
</organism>
<dbReference type="WBParaSite" id="SCUD_0001494201-mRNA-1">
    <property type="protein sequence ID" value="SCUD_0001494201-mRNA-1"/>
    <property type="gene ID" value="SCUD_0001494201"/>
</dbReference>
<dbReference type="EMBL" id="UZAK01037152">
    <property type="protein sequence ID" value="VDP57926.1"/>
    <property type="molecule type" value="Genomic_DNA"/>
</dbReference>
<keyword evidence="4" id="KW-1185">Reference proteome</keyword>
<sequence>MLPPYCVSVPRTSLLVEQIIGMCRPQPETLMGVQALTDEFSSNGDSPEESGIERKSTKDKTDRDFDDYVRVYDGWGRFRKKQCRYLSLGRSVSVLKVIELSLKAFQLPPDEARDYYLVEVNEKDGSEHRLHSSGCFKSQLQFETRRPQIIIRSRDRNQDREYIQTFPGTLDQFTDVELLPIQISVTRDTTVHDVILQAQKRFGLEHLDSGRFQLVETNLDRGLVERVMSSGERLWTILERVKRESVRALRLTRFYLQPIEESKGPVVTLFVGNLKKGLSQRLYERILLERLGIENKWDFIGRRPAFSNSLCRRPSLLVLSNSCSFLSCLFPFPGVMCSLVSLFSFGLEDAISPSFQSVGTCSSSQILLKKMWSILAVAATSAFSASAGMLSGPAALPDGHADFFNCWWANIDWEVRGCCFDIGWVQWG</sequence>
<reference evidence="5" key="1">
    <citation type="submission" date="2016-06" db="UniProtKB">
        <authorList>
            <consortium name="WormBaseParasite"/>
        </authorList>
    </citation>
    <scope>IDENTIFICATION</scope>
</reference>
<accession>A0A183KIT3</accession>
<dbReference type="STRING" id="6186.A0A183KIT3"/>
<proteinExistence type="predicted"/>
<feature type="region of interest" description="Disordered" evidence="1">
    <location>
        <begin position="39"/>
        <end position="59"/>
    </location>
</feature>
<dbReference type="Pfam" id="PF24099">
    <property type="entry name" value="RBD_DGKtheta"/>
    <property type="match status" value="1"/>
</dbReference>
<evidence type="ECO:0000259" key="2">
    <source>
        <dbReference type="PROSITE" id="PS50200"/>
    </source>
</evidence>
<feature type="domain" description="Ras-associating" evidence="2">
    <location>
        <begin position="181"/>
        <end position="261"/>
    </location>
</feature>
<evidence type="ECO:0000313" key="3">
    <source>
        <dbReference type="EMBL" id="VDP57926.1"/>
    </source>
</evidence>
<protein>
    <submittedName>
        <fullName evidence="5">Ras-associating domain-containing protein</fullName>
    </submittedName>
</protein>
<reference evidence="3 4" key="2">
    <citation type="submission" date="2018-11" db="EMBL/GenBank/DDBJ databases">
        <authorList>
            <consortium name="Pathogen Informatics"/>
        </authorList>
    </citation>
    <scope>NUCLEOTIDE SEQUENCE [LARGE SCALE GENOMIC DNA]</scope>
    <source>
        <strain evidence="3">Dakar</strain>
        <strain evidence="4">Dakar, Senegal</strain>
    </source>
</reference>
<evidence type="ECO:0000313" key="5">
    <source>
        <dbReference type="WBParaSite" id="SCUD_0001494201-mRNA-1"/>
    </source>
</evidence>
<dbReference type="Gene3D" id="3.10.20.90">
    <property type="entry name" value="Phosphatidylinositol 3-kinase Catalytic Subunit, Chain A, domain 1"/>
    <property type="match status" value="1"/>
</dbReference>
<dbReference type="PROSITE" id="PS50200">
    <property type="entry name" value="RA"/>
    <property type="match status" value="2"/>
</dbReference>
<dbReference type="InterPro" id="IPR056392">
    <property type="entry name" value="DGKtheta_RBD"/>
</dbReference>